<comment type="similarity">
    <text evidence="2">Belongs to the internalin family.</text>
</comment>
<comment type="subcellular location">
    <subcellularLocation>
        <location evidence="1">Cell envelope</location>
    </subcellularLocation>
</comment>
<gene>
    <name evidence="10" type="ORF">K5V21_17370</name>
</gene>
<evidence type="ECO:0000256" key="2">
    <source>
        <dbReference type="ARBA" id="ARBA00009432"/>
    </source>
</evidence>
<dbReference type="InterPro" id="IPR003591">
    <property type="entry name" value="Leu-rich_rpt_typical-subtyp"/>
</dbReference>
<feature type="domain" description="Heparinase II/III-like C-terminal" evidence="6">
    <location>
        <begin position="355"/>
        <end position="546"/>
    </location>
</feature>
<dbReference type="InterPro" id="IPR025875">
    <property type="entry name" value="Leu-rich_rpt_4"/>
</dbReference>
<dbReference type="Gene3D" id="1.50.10.100">
    <property type="entry name" value="Chondroitin AC/alginate lyase"/>
    <property type="match status" value="1"/>
</dbReference>
<dbReference type="PROSITE" id="PS51450">
    <property type="entry name" value="LRR"/>
    <property type="match status" value="8"/>
</dbReference>
<dbReference type="SUPFAM" id="SSF81296">
    <property type="entry name" value="E set domains"/>
    <property type="match status" value="1"/>
</dbReference>
<dbReference type="PANTHER" id="PTHR38045:SF1">
    <property type="entry name" value="HEPARINASE II_III-LIKE PROTEIN"/>
    <property type="match status" value="1"/>
</dbReference>
<dbReference type="Pfam" id="PF12799">
    <property type="entry name" value="LRR_4"/>
    <property type="match status" value="2"/>
</dbReference>
<evidence type="ECO:0000256" key="5">
    <source>
        <dbReference type="ARBA" id="ARBA00022737"/>
    </source>
</evidence>
<evidence type="ECO:0000259" key="9">
    <source>
        <dbReference type="Pfam" id="PF16403"/>
    </source>
</evidence>
<protein>
    <submittedName>
        <fullName evidence="10">Leucine-rich repeat domain-containing protein</fullName>
    </submittedName>
</protein>
<organism evidence="10 11">
    <name type="scientific">Clostridium sardiniense</name>
    <name type="common">Clostridium absonum</name>
    <dbReference type="NCBI Taxonomy" id="29369"/>
    <lineage>
        <taxon>Bacteria</taxon>
        <taxon>Bacillati</taxon>
        <taxon>Bacillota</taxon>
        <taxon>Clostridia</taxon>
        <taxon>Eubacteriales</taxon>
        <taxon>Clostridiaceae</taxon>
        <taxon>Clostridium</taxon>
    </lineage>
</organism>
<evidence type="ECO:0000259" key="6">
    <source>
        <dbReference type="Pfam" id="PF07940"/>
    </source>
</evidence>
<keyword evidence="5" id="KW-0677">Repeat</keyword>
<feature type="domain" description="Pesticidal crystal protein Cry22Aa Ig-like" evidence="9">
    <location>
        <begin position="620"/>
        <end position="685"/>
    </location>
</feature>
<dbReference type="Pfam" id="PF07940">
    <property type="entry name" value="Hepar_II_III_C"/>
    <property type="match status" value="1"/>
</dbReference>
<dbReference type="PANTHER" id="PTHR38045">
    <property type="entry name" value="CHROMOSOME 1, WHOLE GENOME SHOTGUN SEQUENCE"/>
    <property type="match status" value="1"/>
</dbReference>
<keyword evidence="11" id="KW-1185">Reference proteome</keyword>
<dbReference type="SUPFAM" id="SSF52058">
    <property type="entry name" value="L domain-like"/>
    <property type="match status" value="2"/>
</dbReference>
<dbReference type="InterPro" id="IPR001611">
    <property type="entry name" value="Leu-rich_rpt"/>
</dbReference>
<keyword evidence="3" id="KW-0433">Leucine-rich repeat</keyword>
<dbReference type="EMBL" id="JAIKTU010000018">
    <property type="protein sequence ID" value="MBY0757204.1"/>
    <property type="molecule type" value="Genomic_DNA"/>
</dbReference>
<dbReference type="InterPro" id="IPR013783">
    <property type="entry name" value="Ig-like_fold"/>
</dbReference>
<comment type="caution">
    <text evidence="10">The sequence shown here is derived from an EMBL/GenBank/DDBJ whole genome shotgun (WGS) entry which is preliminary data.</text>
</comment>
<evidence type="ECO:0000313" key="11">
    <source>
        <dbReference type="Proteomes" id="UP001299068"/>
    </source>
</evidence>
<evidence type="ECO:0000256" key="4">
    <source>
        <dbReference type="ARBA" id="ARBA00022729"/>
    </source>
</evidence>
<dbReference type="Gene3D" id="3.80.10.10">
    <property type="entry name" value="Ribonuclease Inhibitor"/>
    <property type="match status" value="2"/>
</dbReference>
<dbReference type="InterPro" id="IPR012569">
    <property type="entry name" value="Inl_IR"/>
</dbReference>
<evidence type="ECO:0000259" key="8">
    <source>
        <dbReference type="Pfam" id="PF16332"/>
    </source>
</evidence>
<feature type="domain" description="Heparinase II N-terminal" evidence="8">
    <location>
        <begin position="20"/>
        <end position="287"/>
    </location>
</feature>
<dbReference type="Proteomes" id="UP001299068">
    <property type="component" value="Unassembled WGS sequence"/>
</dbReference>
<dbReference type="InterPro" id="IPR032179">
    <property type="entry name" value="Cry22Aa_Ig-like"/>
</dbReference>
<evidence type="ECO:0000256" key="3">
    <source>
        <dbReference type="ARBA" id="ARBA00022614"/>
    </source>
</evidence>
<dbReference type="Pfam" id="PF08191">
    <property type="entry name" value="LRR_adjacent"/>
    <property type="match status" value="2"/>
</dbReference>
<sequence length="1353" mass="151309">MSNKKSKNIITKGEEIISKLKKGGEAHPRLMINATIIENIKEKIKTNEKLKIQFNRVKSIADSYLDKEPVVYEILDGKRLLPVSRELVKRVQYLGLAYQLTGEEKYSNRLIKELERVCNYKFFPDWNPSHFLDTAEMTFGVALGYDWIYDKLSPEQKTLIENTILNKGLKVGLNKIEQGAWWSETDNNWNSVCNGGLGIGALAIGDIGGEKTETAIKVLNNSMEKLPILINKFGKDGSWFEGVTYAEYALVYLSYFISSLDSSVNTDFGLSNYESLKNAGDFIIYMNGERGVFNHGDTNPVTDFYPDILLFFGKKFNNDFYINVYNKYNKRSNATLQLIWNEGIKSTDYKYIKDEVKLFRDSGIALFNNKQNAIDNKSKSEMAFKVGQNGQSHGDLDIGSFIYENNGIRWFEDLGPDDYNLEGYSDNKANGKRWRYFKKRAEGHNTIVINPDEKEDQIYNAKVTLGDFFETNEKYSIKSDLTNAYSNNASLVNRNISLYKKTGILEIKDFIKNKKASDVYWFGLTKAKIQISENGKEALLSKDGKNLKVVLESNNNIRFTLTEAKPISSKLLKWNVPLKEYSRLTINIPNSTEVKYKIKLIPYSMNPIITVDGVEDLANTPIEIKTGESYDFSAGVTATDDVDGSVKVIVDSSNVNLDVPGKYIVTYTATNSIGNTTSLTREVIVNGVVNIPDINLKIALNKNIEINRKPTQDITNSELNSLTGVLNLNNKNISDLTGLEYCTNVTNLNLQDNNIKDITKLKDLIKLRGIRLFNNSIGDISPLSNLVNLDFINISDSQVNDINSLKNLKKLRYLDLRNNQISNISSLSGLTTITTLYLDNNKISDISPLSGLFNLTSLRLDNQNIRGSEVISFGNTANVDNIIKDKDGSLITPLESSDYDYVGDKVQFKNITSYGDKSYTFTKNVTLGSATGTYSGTVTQNVIPEPAVNIQDANLKAALNKILGQTQLTSDITQSQLEGLTGRLTLNNKNISNIEGLQYCINIEGLDLRDNNIKDIKTLTKLATNKIGLLDISGNPVNDIPDLSNLTILRTFRASGCSIDDIIYLTVLTKLKELNLSYNQISDISSLAALNRLTYLSISHNNIGDISPIKNIIDSIRSKSGSFNGLDQVINININESNQYNIGSEYTLENIIIGKNGGKEAAINILPSGTYNSTTGEITWNGLNDSMNDLSYSWQNDADKFSGTVNVNIRQITDPSVLIEIPSKIKMEDLQDENAPDIDPINRPEVKPTVYNMVGAKTPIKLISDPSITLKGNFKIYTDPIFRVINFSNSSDYVPVSVYKDFNSRLTNPKDPLITLNSSNKEKNFIIKATKSEFKGSYGKYVGTINFSIDYSK</sequence>
<dbReference type="SMART" id="SM00369">
    <property type="entry name" value="LRR_TYP"/>
    <property type="match status" value="3"/>
</dbReference>
<feature type="domain" description="Internalin Ig-like inter-repeat region" evidence="7">
    <location>
        <begin position="888"/>
        <end position="940"/>
    </location>
</feature>
<evidence type="ECO:0000259" key="7">
    <source>
        <dbReference type="Pfam" id="PF08191"/>
    </source>
</evidence>
<dbReference type="Pfam" id="PF16403">
    <property type="entry name" value="Bact_surface_Ig-like"/>
    <property type="match status" value="1"/>
</dbReference>
<dbReference type="Gene3D" id="2.60.40.10">
    <property type="entry name" value="Immunoglobulins"/>
    <property type="match status" value="1"/>
</dbReference>
<keyword evidence="4" id="KW-0732">Signal</keyword>
<dbReference type="InterPro" id="IPR032518">
    <property type="entry name" value="HepII_N"/>
</dbReference>
<dbReference type="Pfam" id="PF16332">
    <property type="entry name" value="DUF4962"/>
    <property type="match status" value="1"/>
</dbReference>
<dbReference type="Gene3D" id="2.60.40.1220">
    <property type="match status" value="2"/>
</dbReference>
<evidence type="ECO:0000313" key="10">
    <source>
        <dbReference type="EMBL" id="MBY0757204.1"/>
    </source>
</evidence>
<evidence type="ECO:0000256" key="1">
    <source>
        <dbReference type="ARBA" id="ARBA00004196"/>
    </source>
</evidence>
<name>A0ABS7L2E7_CLOSR</name>
<feature type="domain" description="Internalin Ig-like inter-repeat region" evidence="7">
    <location>
        <begin position="1168"/>
        <end position="1206"/>
    </location>
</feature>
<dbReference type="SMART" id="SM00365">
    <property type="entry name" value="LRR_SD22"/>
    <property type="match status" value="6"/>
</dbReference>
<dbReference type="Gene3D" id="2.70.98.70">
    <property type="match status" value="1"/>
</dbReference>
<reference evidence="10 11" key="1">
    <citation type="journal article" date="2021" name="Cell Host Microbe">
        <title>in vivo commensal control of Clostridioides difficile virulence.</title>
        <authorList>
            <person name="Girinathan B.P."/>
            <person name="Dibenedetto N."/>
            <person name="Worley J.N."/>
            <person name="Peltier J."/>
            <person name="Arrieta-Ortiz M.L."/>
            <person name="Rupa Christinal Immanuel S."/>
            <person name="Lavin R."/>
            <person name="Delaney M.L."/>
            <person name="Cummins C."/>
            <person name="Hoffmann M."/>
            <person name="Luo Y."/>
            <person name="Gonzalez-Escalona N."/>
            <person name="Allard M."/>
            <person name="Onderdonk A.B."/>
            <person name="Gerber G.K."/>
            <person name="Sonenshein A.L."/>
            <person name="Baliga N."/>
            <person name="Dupuy B."/>
            <person name="Bry L."/>
        </authorList>
    </citation>
    <scope>NUCLEOTIDE SEQUENCE [LARGE SCALE GENOMIC DNA]</scope>
    <source>
        <strain evidence="10 11">DSM 599</strain>
    </source>
</reference>
<dbReference type="SUPFAM" id="SSF48230">
    <property type="entry name" value="Chondroitin AC/alginate lyase"/>
    <property type="match status" value="1"/>
</dbReference>
<dbReference type="InterPro" id="IPR032675">
    <property type="entry name" value="LRR_dom_sf"/>
</dbReference>
<accession>A0ABS7L2E7</accession>
<proteinExistence type="inferred from homology"/>
<dbReference type="InterPro" id="IPR008929">
    <property type="entry name" value="Chondroitin_lyas"/>
</dbReference>
<dbReference type="InterPro" id="IPR012480">
    <property type="entry name" value="Hepar_II_III_C"/>
</dbReference>
<dbReference type="InterPro" id="IPR014755">
    <property type="entry name" value="Cu-Rt/internalin_Ig-like"/>
</dbReference>
<dbReference type="InterPro" id="IPR014756">
    <property type="entry name" value="Ig_E-set"/>
</dbReference>